<keyword evidence="4 6" id="KW-1133">Transmembrane helix</keyword>
<keyword evidence="5 6" id="KW-0472">Membrane</keyword>
<name>A0A314ZWE0_PRUYE</name>
<reference evidence="8 9" key="1">
    <citation type="submission" date="2018-02" db="EMBL/GenBank/DDBJ databases">
        <title>Draft genome of wild Prunus yedoensis var. nudiflora.</title>
        <authorList>
            <person name="Baek S."/>
            <person name="Kim J.-H."/>
            <person name="Choi K."/>
            <person name="Kim G.-B."/>
            <person name="Cho A."/>
            <person name="Jang H."/>
            <person name="Shin C.-H."/>
            <person name="Yu H.-J."/>
            <person name="Mun J.-H."/>
        </authorList>
    </citation>
    <scope>NUCLEOTIDE SEQUENCE [LARGE SCALE GENOMIC DNA]</scope>
    <source>
        <strain evidence="9">cv. Jeju island</strain>
        <tissue evidence="8">Leaf</tissue>
    </source>
</reference>
<sequence>MMTVAVTPNHHIASIVSSAFYGIWNLFSGFIVPRPRIPIWWRWYYWACPVAWTLYGLVASQFGDLNDVLDNVLFGFIFAFSIRAFNFQTR</sequence>
<protein>
    <submittedName>
        <fullName evidence="8">Pleiotropic drug resistance protein 1</fullName>
    </submittedName>
</protein>
<keyword evidence="9" id="KW-1185">Reference proteome</keyword>
<keyword evidence="2" id="KW-0813">Transport</keyword>
<dbReference type="OrthoDB" id="66620at2759"/>
<feature type="transmembrane region" description="Helical" evidence="6">
    <location>
        <begin position="12"/>
        <end position="31"/>
    </location>
</feature>
<gene>
    <name evidence="8" type="ORF">Pyn_31432</name>
</gene>
<evidence type="ECO:0000256" key="4">
    <source>
        <dbReference type="ARBA" id="ARBA00022989"/>
    </source>
</evidence>
<evidence type="ECO:0000313" key="9">
    <source>
        <dbReference type="Proteomes" id="UP000250321"/>
    </source>
</evidence>
<feature type="transmembrane region" description="Helical" evidence="6">
    <location>
        <begin position="43"/>
        <end position="62"/>
    </location>
</feature>
<dbReference type="GO" id="GO:0005886">
    <property type="term" value="C:plasma membrane"/>
    <property type="evidence" value="ECO:0007669"/>
    <property type="project" value="UniProtKB-ARBA"/>
</dbReference>
<evidence type="ECO:0000256" key="2">
    <source>
        <dbReference type="ARBA" id="ARBA00022448"/>
    </source>
</evidence>
<feature type="transmembrane region" description="Helical" evidence="6">
    <location>
        <begin position="68"/>
        <end position="85"/>
    </location>
</feature>
<dbReference type="AlphaFoldDB" id="A0A314ZWE0"/>
<dbReference type="InterPro" id="IPR013525">
    <property type="entry name" value="ABC2_TM"/>
</dbReference>
<keyword evidence="3 6" id="KW-0812">Transmembrane</keyword>
<comment type="subcellular location">
    <subcellularLocation>
        <location evidence="1">Membrane</location>
        <topology evidence="1">Multi-pass membrane protein</topology>
    </subcellularLocation>
</comment>
<dbReference type="Proteomes" id="UP000250321">
    <property type="component" value="Unassembled WGS sequence"/>
</dbReference>
<comment type="caution">
    <text evidence="8">The sequence shown here is derived from an EMBL/GenBank/DDBJ whole genome shotgun (WGS) entry which is preliminary data.</text>
</comment>
<evidence type="ECO:0000313" key="8">
    <source>
        <dbReference type="EMBL" id="PQQ21261.1"/>
    </source>
</evidence>
<evidence type="ECO:0000256" key="6">
    <source>
        <dbReference type="SAM" id="Phobius"/>
    </source>
</evidence>
<dbReference type="PANTHER" id="PTHR19241">
    <property type="entry name" value="ATP-BINDING CASSETTE TRANSPORTER"/>
    <property type="match status" value="1"/>
</dbReference>
<evidence type="ECO:0000259" key="7">
    <source>
        <dbReference type="Pfam" id="PF01061"/>
    </source>
</evidence>
<dbReference type="STRING" id="2094558.A0A314ZWE0"/>
<evidence type="ECO:0000256" key="1">
    <source>
        <dbReference type="ARBA" id="ARBA00004141"/>
    </source>
</evidence>
<feature type="domain" description="ABC-2 type transporter transmembrane" evidence="7">
    <location>
        <begin position="1"/>
        <end position="62"/>
    </location>
</feature>
<evidence type="ECO:0000256" key="3">
    <source>
        <dbReference type="ARBA" id="ARBA00022692"/>
    </source>
</evidence>
<dbReference type="Pfam" id="PF01061">
    <property type="entry name" value="ABC2_membrane"/>
    <property type="match status" value="1"/>
</dbReference>
<dbReference type="EMBL" id="PJQY01000016">
    <property type="protein sequence ID" value="PQQ21261.1"/>
    <property type="molecule type" value="Genomic_DNA"/>
</dbReference>
<dbReference type="GO" id="GO:0140359">
    <property type="term" value="F:ABC-type transporter activity"/>
    <property type="evidence" value="ECO:0007669"/>
    <property type="project" value="InterPro"/>
</dbReference>
<accession>A0A314ZWE0</accession>
<organism evidence="8 9">
    <name type="scientific">Prunus yedoensis var. nudiflora</name>
    <dbReference type="NCBI Taxonomy" id="2094558"/>
    <lineage>
        <taxon>Eukaryota</taxon>
        <taxon>Viridiplantae</taxon>
        <taxon>Streptophyta</taxon>
        <taxon>Embryophyta</taxon>
        <taxon>Tracheophyta</taxon>
        <taxon>Spermatophyta</taxon>
        <taxon>Magnoliopsida</taxon>
        <taxon>eudicotyledons</taxon>
        <taxon>Gunneridae</taxon>
        <taxon>Pentapetalae</taxon>
        <taxon>rosids</taxon>
        <taxon>fabids</taxon>
        <taxon>Rosales</taxon>
        <taxon>Rosaceae</taxon>
        <taxon>Amygdaloideae</taxon>
        <taxon>Amygdaleae</taxon>
        <taxon>Prunus</taxon>
    </lineage>
</organism>
<proteinExistence type="predicted"/>
<evidence type="ECO:0000256" key="5">
    <source>
        <dbReference type="ARBA" id="ARBA00023136"/>
    </source>
</evidence>